<protein>
    <submittedName>
        <fullName evidence="1">Uncharacterized protein</fullName>
    </submittedName>
</protein>
<organism evidence="1">
    <name type="scientific">uncultured Caudovirales phage</name>
    <dbReference type="NCBI Taxonomy" id="2100421"/>
    <lineage>
        <taxon>Viruses</taxon>
        <taxon>Duplodnaviria</taxon>
        <taxon>Heunggongvirae</taxon>
        <taxon>Uroviricota</taxon>
        <taxon>Caudoviricetes</taxon>
        <taxon>Peduoviridae</taxon>
        <taxon>Maltschvirus</taxon>
        <taxon>Maltschvirus maltsch</taxon>
    </lineage>
</organism>
<dbReference type="EMBL" id="LR796237">
    <property type="protein sequence ID" value="CAB4130311.1"/>
    <property type="molecule type" value="Genomic_DNA"/>
</dbReference>
<evidence type="ECO:0000313" key="1">
    <source>
        <dbReference type="EMBL" id="CAB4130311.1"/>
    </source>
</evidence>
<dbReference type="PROSITE" id="PS51257">
    <property type="entry name" value="PROKAR_LIPOPROTEIN"/>
    <property type="match status" value="1"/>
</dbReference>
<proteinExistence type="predicted"/>
<gene>
    <name evidence="1" type="ORF">UFOVP116_375</name>
</gene>
<sequence length="94" mass="10576">MKYIVVLLLLLLQACQSTVSVKIPFPSVPDKLLVECPPLATLDTGNTKLSELMLVVSKNYAEYHKCSAKMQAWIGWYHDNSKLNQDINVPKSNK</sequence>
<accession>A0A6J5L7D1</accession>
<name>A0A6J5L7D1_9CAUD</name>
<reference evidence="1" key="1">
    <citation type="submission" date="2020-04" db="EMBL/GenBank/DDBJ databases">
        <authorList>
            <person name="Chiriac C."/>
            <person name="Salcher M."/>
            <person name="Ghai R."/>
            <person name="Kavagutti S V."/>
        </authorList>
    </citation>
    <scope>NUCLEOTIDE SEQUENCE</scope>
</reference>